<dbReference type="CDD" id="cd00063">
    <property type="entry name" value="FN3"/>
    <property type="match status" value="1"/>
</dbReference>
<evidence type="ECO:0000256" key="3">
    <source>
        <dbReference type="SAM" id="SignalP"/>
    </source>
</evidence>
<dbReference type="InterPro" id="IPR003599">
    <property type="entry name" value="Ig_sub"/>
</dbReference>
<evidence type="ECO:0000256" key="1">
    <source>
        <dbReference type="ARBA" id="ARBA00022737"/>
    </source>
</evidence>
<accession>A0ABM0LWB2</accession>
<dbReference type="Proteomes" id="UP000694865">
    <property type="component" value="Unplaced"/>
</dbReference>
<dbReference type="Gene3D" id="2.60.40.10">
    <property type="entry name" value="Immunoglobulins"/>
    <property type="match status" value="5"/>
</dbReference>
<keyword evidence="1" id="KW-0677">Repeat</keyword>
<dbReference type="InterPro" id="IPR036116">
    <property type="entry name" value="FN3_sf"/>
</dbReference>
<keyword evidence="3" id="KW-0732">Signal</keyword>
<evidence type="ECO:0000259" key="5">
    <source>
        <dbReference type="PROSITE" id="PS50853"/>
    </source>
</evidence>
<evidence type="ECO:0000259" key="4">
    <source>
        <dbReference type="PROSITE" id="PS50835"/>
    </source>
</evidence>
<dbReference type="SMART" id="SM00409">
    <property type="entry name" value="IG"/>
    <property type="match status" value="4"/>
</dbReference>
<feature type="domain" description="Fibronectin type-III" evidence="5">
    <location>
        <begin position="420"/>
        <end position="467"/>
    </location>
</feature>
<dbReference type="RefSeq" id="XP_006812053.1">
    <property type="nucleotide sequence ID" value="XM_006811990.1"/>
</dbReference>
<gene>
    <name evidence="7" type="primary">LOC100374059</name>
</gene>
<dbReference type="InterPro" id="IPR007110">
    <property type="entry name" value="Ig-like_dom"/>
</dbReference>
<dbReference type="GeneID" id="100374059"/>
<feature type="signal peptide" evidence="3">
    <location>
        <begin position="1"/>
        <end position="26"/>
    </location>
</feature>
<evidence type="ECO:0000313" key="7">
    <source>
        <dbReference type="RefSeq" id="XP_006812053.1"/>
    </source>
</evidence>
<dbReference type="InterPro" id="IPR036179">
    <property type="entry name" value="Ig-like_dom_sf"/>
</dbReference>
<dbReference type="SUPFAM" id="SSF48726">
    <property type="entry name" value="Immunoglobulin"/>
    <property type="match status" value="4"/>
</dbReference>
<dbReference type="Pfam" id="PF07679">
    <property type="entry name" value="I-set"/>
    <property type="match status" value="3"/>
</dbReference>
<keyword evidence="6" id="KW-1185">Reference proteome</keyword>
<name>A0ABM0LWB2_SACKO</name>
<feature type="domain" description="Ig-like" evidence="4">
    <location>
        <begin position="319"/>
        <end position="410"/>
    </location>
</feature>
<feature type="domain" description="Ig-like" evidence="4">
    <location>
        <begin position="224"/>
        <end position="308"/>
    </location>
</feature>
<keyword evidence="2" id="KW-0393">Immunoglobulin domain</keyword>
<dbReference type="SMART" id="SM00408">
    <property type="entry name" value="IGc2"/>
    <property type="match status" value="4"/>
</dbReference>
<proteinExistence type="predicted"/>
<dbReference type="CDD" id="cd00096">
    <property type="entry name" value="Ig"/>
    <property type="match status" value="2"/>
</dbReference>
<dbReference type="Pfam" id="PF13927">
    <property type="entry name" value="Ig_3"/>
    <property type="match status" value="1"/>
</dbReference>
<dbReference type="InterPro" id="IPR003961">
    <property type="entry name" value="FN3_dom"/>
</dbReference>
<feature type="domain" description="Ig-like" evidence="4">
    <location>
        <begin position="10"/>
        <end position="116"/>
    </location>
</feature>
<dbReference type="InterPro" id="IPR003598">
    <property type="entry name" value="Ig_sub2"/>
</dbReference>
<evidence type="ECO:0000256" key="2">
    <source>
        <dbReference type="ARBA" id="ARBA00023319"/>
    </source>
</evidence>
<dbReference type="PROSITE" id="PS50853">
    <property type="entry name" value="FN3"/>
    <property type="match status" value="1"/>
</dbReference>
<sequence>MAIQPSEAKPWMLLLFCGLFSSVLCAKDLEFTVELNNAAVVKGSSFIWDCAAEGALPIDITWRKDGQAIVNSEQHTILRNGSLYFTTIERKKQDEGVYECVASNIYGTIVSRANLFIASMSRFLEDPQPVTASLKGVARFRCYLDSIPQADISWEKDRLPIPFNNRFVVLPSGVLQIHDIQESDAANYRCIAVNIANKRRSAEAPLTVQSTIPLLDDVDDMRKPRLVSRSGSTQALAGKTVILECLFERYSLQDTPPEVTWTRGGQLLYTNKYSVYGRSNLRISDLVVFDSGTYVCTARNVETNGIVSVNIYLNVQAPPTLDMVPNGVTRPRASTARFTCICTVDSKPTPTITWLKDGRKIDISGRFNIIYDGLVIVNVQKNTGNETDEGLYQCIAENMYGRAQASARLIIEVAENSPNPPRNVAATVLSSTSVNVTWQAPIMNITVDILTYTIHYQLMEKSYMSPV</sequence>
<feature type="domain" description="Ig-like" evidence="4">
    <location>
        <begin position="137"/>
        <end position="207"/>
    </location>
</feature>
<reference evidence="7" key="1">
    <citation type="submission" date="2025-08" db="UniProtKB">
        <authorList>
            <consortium name="RefSeq"/>
        </authorList>
    </citation>
    <scope>IDENTIFICATION</scope>
    <source>
        <tissue evidence="7">Testes</tissue>
    </source>
</reference>
<dbReference type="SUPFAM" id="SSF49265">
    <property type="entry name" value="Fibronectin type III"/>
    <property type="match status" value="1"/>
</dbReference>
<organism evidence="6 7">
    <name type="scientific">Saccoglossus kowalevskii</name>
    <name type="common">Acorn worm</name>
    <dbReference type="NCBI Taxonomy" id="10224"/>
    <lineage>
        <taxon>Eukaryota</taxon>
        <taxon>Metazoa</taxon>
        <taxon>Hemichordata</taxon>
        <taxon>Enteropneusta</taxon>
        <taxon>Harrimaniidae</taxon>
        <taxon>Saccoglossus</taxon>
    </lineage>
</organism>
<dbReference type="PROSITE" id="PS50835">
    <property type="entry name" value="IG_LIKE"/>
    <property type="match status" value="4"/>
</dbReference>
<dbReference type="PANTHER" id="PTHR10075">
    <property type="entry name" value="BASIGIN RELATED"/>
    <property type="match status" value="1"/>
</dbReference>
<feature type="chain" id="PRO_5045075111" evidence="3">
    <location>
        <begin position="27"/>
        <end position="467"/>
    </location>
</feature>
<evidence type="ECO:0000313" key="6">
    <source>
        <dbReference type="Proteomes" id="UP000694865"/>
    </source>
</evidence>
<protein>
    <submittedName>
        <fullName evidence="7">Protogenin A-like</fullName>
    </submittedName>
</protein>
<dbReference type="InterPro" id="IPR013098">
    <property type="entry name" value="Ig_I-set"/>
</dbReference>
<dbReference type="PANTHER" id="PTHR10075:SF100">
    <property type="entry name" value="FASCICLIN-2"/>
    <property type="match status" value="1"/>
</dbReference>
<dbReference type="InterPro" id="IPR013783">
    <property type="entry name" value="Ig-like_fold"/>
</dbReference>